<dbReference type="RefSeq" id="WP_157428597.1">
    <property type="nucleotide sequence ID" value="NZ_BAAANK010000004.1"/>
</dbReference>
<dbReference type="EMBL" id="BAAANK010000004">
    <property type="protein sequence ID" value="GAA1833332.1"/>
    <property type="molecule type" value="Genomic_DNA"/>
</dbReference>
<keyword evidence="2" id="KW-1185">Reference proteome</keyword>
<organism evidence="1 2">
    <name type="scientific">Agromyces salentinus</name>
    <dbReference type="NCBI Taxonomy" id="269421"/>
    <lineage>
        <taxon>Bacteria</taxon>
        <taxon>Bacillati</taxon>
        <taxon>Actinomycetota</taxon>
        <taxon>Actinomycetes</taxon>
        <taxon>Micrococcales</taxon>
        <taxon>Microbacteriaceae</taxon>
        <taxon>Agromyces</taxon>
    </lineage>
</organism>
<comment type="caution">
    <text evidence="1">The sequence shown here is derived from an EMBL/GenBank/DDBJ whole genome shotgun (WGS) entry which is preliminary data.</text>
</comment>
<evidence type="ECO:0000313" key="2">
    <source>
        <dbReference type="Proteomes" id="UP001501746"/>
    </source>
</evidence>
<name>A0ABN2MRQ1_9MICO</name>
<proteinExistence type="predicted"/>
<reference evidence="1 2" key="1">
    <citation type="journal article" date="2019" name="Int. J. Syst. Evol. Microbiol.">
        <title>The Global Catalogue of Microorganisms (GCM) 10K type strain sequencing project: providing services to taxonomists for standard genome sequencing and annotation.</title>
        <authorList>
            <consortium name="The Broad Institute Genomics Platform"/>
            <consortium name="The Broad Institute Genome Sequencing Center for Infectious Disease"/>
            <person name="Wu L."/>
            <person name="Ma J."/>
        </authorList>
    </citation>
    <scope>NUCLEOTIDE SEQUENCE [LARGE SCALE GENOMIC DNA]</scope>
    <source>
        <strain evidence="1 2">JCM 14323</strain>
    </source>
</reference>
<accession>A0ABN2MRQ1</accession>
<dbReference type="Proteomes" id="UP001501746">
    <property type="component" value="Unassembled WGS sequence"/>
</dbReference>
<protein>
    <submittedName>
        <fullName evidence="1">Uncharacterized protein</fullName>
    </submittedName>
</protein>
<evidence type="ECO:0000313" key="1">
    <source>
        <dbReference type="EMBL" id="GAA1833332.1"/>
    </source>
</evidence>
<gene>
    <name evidence="1" type="ORF">GCM10009750_17070</name>
</gene>
<sequence>MQSHEAWLLDDHEALVDTIEMGSMLSAYLDRWGARGYDEVAAIAIAAGRAAGYVIDREPAPDAEGCECDETEP</sequence>